<evidence type="ECO:0000313" key="3">
    <source>
        <dbReference type="Proteomes" id="UP000290189"/>
    </source>
</evidence>
<dbReference type="EMBL" id="OVEO01000007">
    <property type="protein sequence ID" value="SPQ97124.1"/>
    <property type="molecule type" value="Genomic_DNA"/>
</dbReference>
<name>A0A3P3YAD5_PLABS</name>
<dbReference type="Proteomes" id="UP000290189">
    <property type="component" value="Unassembled WGS sequence"/>
</dbReference>
<protein>
    <submittedName>
        <fullName evidence="2">Uncharacterized protein</fullName>
    </submittedName>
</protein>
<keyword evidence="2" id="KW-0496">Mitochondrion</keyword>
<reference evidence="2 3" key="1">
    <citation type="submission" date="2018-03" db="EMBL/GenBank/DDBJ databases">
        <authorList>
            <person name="Fogelqvist J."/>
        </authorList>
    </citation>
    <scope>NUCLEOTIDE SEQUENCE [LARGE SCALE GENOMIC DNA]</scope>
</reference>
<feature type="compositionally biased region" description="Basic residues" evidence="1">
    <location>
        <begin position="684"/>
        <end position="695"/>
    </location>
</feature>
<feature type="region of interest" description="Disordered" evidence="1">
    <location>
        <begin position="664"/>
        <end position="695"/>
    </location>
</feature>
<dbReference type="AlphaFoldDB" id="A0A3P3YAD5"/>
<proteinExistence type="predicted"/>
<gene>
    <name evidence="2" type="ORF">PLBR_LOCUS4339</name>
</gene>
<evidence type="ECO:0000313" key="2">
    <source>
        <dbReference type="EMBL" id="SPQ97124.1"/>
    </source>
</evidence>
<feature type="compositionally biased region" description="Polar residues" evidence="1">
    <location>
        <begin position="672"/>
        <end position="682"/>
    </location>
</feature>
<dbReference type="SUPFAM" id="SSF54928">
    <property type="entry name" value="RNA-binding domain, RBD"/>
    <property type="match status" value="1"/>
</dbReference>
<evidence type="ECO:0000256" key="1">
    <source>
        <dbReference type="SAM" id="MobiDB-lite"/>
    </source>
</evidence>
<organism evidence="2 3">
    <name type="scientific">Plasmodiophora brassicae</name>
    <name type="common">Clubroot disease agent</name>
    <dbReference type="NCBI Taxonomy" id="37360"/>
    <lineage>
        <taxon>Eukaryota</taxon>
        <taxon>Sar</taxon>
        <taxon>Rhizaria</taxon>
        <taxon>Endomyxa</taxon>
        <taxon>Phytomyxea</taxon>
        <taxon>Plasmodiophorida</taxon>
        <taxon>Plasmodiophoridae</taxon>
        <taxon>Plasmodiophora</taxon>
    </lineage>
</organism>
<geneLocation type="mitochondrion" evidence="2"/>
<dbReference type="GO" id="GO:0003676">
    <property type="term" value="F:nucleic acid binding"/>
    <property type="evidence" value="ECO:0007669"/>
    <property type="project" value="InterPro"/>
</dbReference>
<sequence length="695" mass="76286">MMVQRRAAVDPLLSAAQADAAALSAAKYDLEERLRQARMALARYDDSACVDVLLSDGDAPTRVLLLDNIRQSVSNVAVGVRLQALGPTRRTRPIPLFNRGDAVQAHLGTSAVLAEFATVDNARFALGILDGQPLGGARLRARYASEYPTATLSVFGPVSALPTPVLAAWFARFGTVSGVQRHGVAQGWLLVRFARDDQAAHCLVSLHAKLVCGLPVEIAFANDVDHLPLDVGHDDVDDDDDEGGGATTAKAWQAQLDRFDAIRSVLFGDSDGAIVDPAVLRRNARLLDAFQAAVDQAMRVETRDGAGRIAVTRGDILDRYKSTADPAVSLRQFMTDGAFQIIEEDGTDDAEVRSFQALCDADTVRRRDVLFYVDMVARIRQRCQGRGALTRADLLDLEPDLHADQLDAVPGQQHHWDVYGAADLILAHRLDRLRWLRPRLRVLYWALRLSPRHATRLPRADCVCLCRFAMFATDDVRQLDRLVSAVVDTPMDVDEFSSRCERVPGALYCFGITENALLDPAHARTYSAMVRYHSSTHTDVLDDVGRRWLDFRHRVQHAEFDLFAMRAQWPAKAISKRAAALERALHMRNGRQALLSYAALMCTISDGVQAPAARPSARAASSFESLLMGRIGALQAATSLADVRRPSTAARPIHRSNSDARLPAFRALPRCRSSSGPLTSGSVKARRARSASKRQ</sequence>
<accession>A0A3P3YAD5</accession>
<dbReference type="InterPro" id="IPR035979">
    <property type="entry name" value="RBD_domain_sf"/>
</dbReference>